<organism evidence="7">
    <name type="scientific">Sulfitobacter sp. TCYB15</name>
    <dbReference type="NCBI Taxonomy" id="3229275"/>
    <lineage>
        <taxon>Bacteria</taxon>
        <taxon>Pseudomonadati</taxon>
        <taxon>Pseudomonadota</taxon>
        <taxon>Alphaproteobacteria</taxon>
        <taxon>Rhodobacterales</taxon>
        <taxon>Roseobacteraceae</taxon>
        <taxon>Sulfitobacter</taxon>
    </lineage>
</organism>
<feature type="transmembrane region" description="Helical" evidence="5">
    <location>
        <begin position="223"/>
        <end position="244"/>
    </location>
</feature>
<keyword evidence="2 5" id="KW-0812">Transmembrane</keyword>
<feature type="transmembrane region" description="Helical" evidence="5">
    <location>
        <begin position="179"/>
        <end position="195"/>
    </location>
</feature>
<dbReference type="AlphaFoldDB" id="A0AAU8C8F1"/>
<feature type="transmembrane region" description="Helical" evidence="5">
    <location>
        <begin position="338"/>
        <end position="359"/>
    </location>
</feature>
<keyword evidence="7" id="KW-0436">Ligase</keyword>
<protein>
    <submittedName>
        <fullName evidence="7">O-antigen ligase family protein</fullName>
    </submittedName>
</protein>
<evidence type="ECO:0000313" key="7">
    <source>
        <dbReference type="EMBL" id="XCF12305.1"/>
    </source>
</evidence>
<reference evidence="7" key="2">
    <citation type="submission" date="2024-06" db="EMBL/GenBank/DDBJ databases">
        <authorList>
            <person name="Deng Y."/>
        </authorList>
    </citation>
    <scope>NUCLEOTIDE SEQUENCE</scope>
    <source>
        <strain evidence="7">TCYB15</strain>
        <plasmid evidence="7">pZYJ04</plasmid>
    </source>
</reference>
<feature type="transmembrane region" description="Helical" evidence="5">
    <location>
        <begin position="310"/>
        <end position="331"/>
    </location>
</feature>
<evidence type="ECO:0000256" key="3">
    <source>
        <dbReference type="ARBA" id="ARBA00022989"/>
    </source>
</evidence>
<accession>A0AAU8C8F1</accession>
<feature type="transmembrane region" description="Helical" evidence="5">
    <location>
        <begin position="365"/>
        <end position="380"/>
    </location>
</feature>
<feature type="domain" description="O-antigen ligase-related" evidence="6">
    <location>
        <begin position="186"/>
        <end position="315"/>
    </location>
</feature>
<dbReference type="PANTHER" id="PTHR37422">
    <property type="entry name" value="TEICHURONIC ACID BIOSYNTHESIS PROTEIN TUAE"/>
    <property type="match status" value="1"/>
</dbReference>
<dbReference type="InterPro" id="IPR007016">
    <property type="entry name" value="O-antigen_ligase-rel_domated"/>
</dbReference>
<dbReference type="PANTHER" id="PTHR37422:SF13">
    <property type="entry name" value="LIPOPOLYSACCHARIDE BIOSYNTHESIS PROTEIN PA4999-RELATED"/>
    <property type="match status" value="1"/>
</dbReference>
<dbReference type="RefSeq" id="WP_353628714.1">
    <property type="nucleotide sequence ID" value="NZ_CP159197.1"/>
</dbReference>
<geneLocation type="plasmid" evidence="7">
    <name>pZYJ04</name>
</geneLocation>
<keyword evidence="7" id="KW-0614">Plasmid</keyword>
<evidence type="ECO:0000256" key="5">
    <source>
        <dbReference type="SAM" id="Phobius"/>
    </source>
</evidence>
<sequence length="403" mass="44177">MIPLSISAVALVMSILKIRGLCRIRHVLCFLALGAGQIHLAVIALILLFVSEDGYLPPARFPRGPTLLAVTCVGLVTVITLLSPITGRILAELVQLLIYALIFVLATIYLRRPDRIEPLMHAMVIAATIVALLGVAGQFTGVTRSPHIFIGRGGNEGSLFLLLSGVVPSITLFIKTRRNIYLLLPLLMMFAQVLAQSRSNMAVSLLILVSPMYFLIGARWLRVVILLVVLGLLYAALPTLQSVFRQQQDFSTLQRLALLDVGWELWLERPWLGWGWGATSELVPQNTLTYDAYPHFHNTYIQLMVELGGLGWLAIAVWVGGSLWLVGYGAVHRVDPAGGFYIAAISVAVLAGGLTSALLFGADRAVQVMIILALIVAFLRRRRVTEKQVAGQAEHPDRERLLL</sequence>
<dbReference type="Pfam" id="PF04932">
    <property type="entry name" value="Wzy_C"/>
    <property type="match status" value="1"/>
</dbReference>
<gene>
    <name evidence="7" type="ORF">ABM428_17430</name>
</gene>
<dbReference type="InterPro" id="IPR051533">
    <property type="entry name" value="WaaL-like"/>
</dbReference>
<keyword evidence="3 5" id="KW-1133">Transmembrane helix</keyword>
<dbReference type="KEGG" id="suly:ABM428_17430"/>
<feature type="transmembrane region" description="Helical" evidence="5">
    <location>
        <begin position="119"/>
        <end position="137"/>
    </location>
</feature>
<keyword evidence="4 5" id="KW-0472">Membrane</keyword>
<evidence type="ECO:0000256" key="2">
    <source>
        <dbReference type="ARBA" id="ARBA00022692"/>
    </source>
</evidence>
<name>A0AAU8C8F1_9RHOB</name>
<feature type="transmembrane region" description="Helical" evidence="5">
    <location>
        <begin position="30"/>
        <end position="50"/>
    </location>
</feature>
<feature type="transmembrane region" description="Helical" evidence="5">
    <location>
        <begin position="62"/>
        <end position="83"/>
    </location>
</feature>
<evidence type="ECO:0000256" key="1">
    <source>
        <dbReference type="ARBA" id="ARBA00004141"/>
    </source>
</evidence>
<feature type="transmembrane region" description="Helical" evidence="5">
    <location>
        <begin position="201"/>
        <end position="216"/>
    </location>
</feature>
<comment type="subcellular location">
    <subcellularLocation>
        <location evidence="1">Membrane</location>
        <topology evidence="1">Multi-pass membrane protein</topology>
    </subcellularLocation>
</comment>
<reference evidence="7" key="1">
    <citation type="journal article" date="2020" name="Int. J. Syst. Evol. Microbiol.">
        <title>Notification of changes in taxonomic opinion previously published outside the IJSEM.</title>
        <authorList>
            <person name="Oren A."/>
            <person name="Garrity G."/>
        </authorList>
    </citation>
    <scope>NUCLEOTIDE SEQUENCE</scope>
    <source>
        <strain evidence="7">TCYB15</strain>
    </source>
</reference>
<evidence type="ECO:0000256" key="4">
    <source>
        <dbReference type="ARBA" id="ARBA00023136"/>
    </source>
</evidence>
<dbReference type="EMBL" id="CP159197">
    <property type="protein sequence ID" value="XCF12305.1"/>
    <property type="molecule type" value="Genomic_DNA"/>
</dbReference>
<dbReference type="GO" id="GO:0016874">
    <property type="term" value="F:ligase activity"/>
    <property type="evidence" value="ECO:0007669"/>
    <property type="project" value="UniProtKB-KW"/>
</dbReference>
<evidence type="ECO:0000259" key="6">
    <source>
        <dbReference type="Pfam" id="PF04932"/>
    </source>
</evidence>
<proteinExistence type="predicted"/>
<dbReference type="GO" id="GO:0016020">
    <property type="term" value="C:membrane"/>
    <property type="evidence" value="ECO:0007669"/>
    <property type="project" value="UniProtKB-SubCell"/>
</dbReference>
<feature type="transmembrane region" description="Helical" evidence="5">
    <location>
        <begin position="89"/>
        <end position="110"/>
    </location>
</feature>